<feature type="transmembrane region" description="Helical" evidence="7">
    <location>
        <begin position="387"/>
        <end position="409"/>
    </location>
</feature>
<feature type="transmembrane region" description="Helical" evidence="7">
    <location>
        <begin position="297"/>
        <end position="318"/>
    </location>
</feature>
<evidence type="ECO:0000256" key="3">
    <source>
        <dbReference type="ARBA" id="ARBA00022692"/>
    </source>
</evidence>
<dbReference type="GO" id="GO:0016020">
    <property type="term" value="C:membrane"/>
    <property type="evidence" value="ECO:0007669"/>
    <property type="project" value="UniProtKB-SubCell"/>
</dbReference>
<feature type="transmembrane region" description="Helical" evidence="7">
    <location>
        <begin position="186"/>
        <end position="206"/>
    </location>
</feature>
<dbReference type="GO" id="GO:0042773">
    <property type="term" value="P:ATP synthesis coupled electron transport"/>
    <property type="evidence" value="ECO:0007669"/>
    <property type="project" value="InterPro"/>
</dbReference>
<feature type="transmembrane region" description="Helical" evidence="7">
    <location>
        <begin position="53"/>
        <end position="73"/>
    </location>
</feature>
<dbReference type="GO" id="GO:0015990">
    <property type="term" value="P:electron transport coupled proton transport"/>
    <property type="evidence" value="ECO:0007669"/>
    <property type="project" value="TreeGrafter"/>
</dbReference>
<feature type="transmembrane region" description="Helical" evidence="7">
    <location>
        <begin position="132"/>
        <end position="151"/>
    </location>
</feature>
<dbReference type="AlphaFoldDB" id="A0AA37VC41"/>
<dbReference type="Proteomes" id="UP001161325">
    <property type="component" value="Unassembled WGS sequence"/>
</dbReference>
<protein>
    <submittedName>
        <fullName evidence="9">NADH:ubiquinone oxidoreductase subunit M</fullName>
    </submittedName>
</protein>
<keyword evidence="10" id="KW-1185">Reference proteome</keyword>
<comment type="subcellular location">
    <subcellularLocation>
        <location evidence="1">Endomembrane system</location>
        <topology evidence="1">Multi-pass membrane protein</topology>
    </subcellularLocation>
    <subcellularLocation>
        <location evidence="6">Membrane</location>
        <topology evidence="6">Multi-pass membrane protein</topology>
    </subcellularLocation>
</comment>
<gene>
    <name evidence="9" type="primary">nuoM-1_1</name>
    <name evidence="9" type="ORF">rosag_37660</name>
</gene>
<feature type="transmembrane region" description="Helical" evidence="7">
    <location>
        <begin position="325"/>
        <end position="345"/>
    </location>
</feature>
<feature type="transmembrane region" description="Helical" evidence="7">
    <location>
        <begin position="157"/>
        <end position="174"/>
    </location>
</feature>
<feature type="transmembrane region" description="Helical" evidence="7">
    <location>
        <begin position="266"/>
        <end position="285"/>
    </location>
</feature>
<dbReference type="InterPro" id="IPR010227">
    <property type="entry name" value="NADH_Q_OxRdtase_chainM/4"/>
</dbReference>
<evidence type="ECO:0000256" key="4">
    <source>
        <dbReference type="ARBA" id="ARBA00022989"/>
    </source>
</evidence>
<feature type="transmembrane region" description="Helical" evidence="7">
    <location>
        <begin position="12"/>
        <end position="33"/>
    </location>
</feature>
<evidence type="ECO:0000256" key="1">
    <source>
        <dbReference type="ARBA" id="ARBA00004127"/>
    </source>
</evidence>
<organism evidence="9 10">
    <name type="scientific">Roseisolibacter agri</name>
    <dbReference type="NCBI Taxonomy" id="2014610"/>
    <lineage>
        <taxon>Bacteria</taxon>
        <taxon>Pseudomonadati</taxon>
        <taxon>Gemmatimonadota</taxon>
        <taxon>Gemmatimonadia</taxon>
        <taxon>Gemmatimonadales</taxon>
        <taxon>Gemmatimonadaceae</taxon>
        <taxon>Roseisolibacter</taxon>
    </lineage>
</organism>
<keyword evidence="5 7" id="KW-0472">Membrane</keyword>
<sequence>MRDWLAAVQYATWILPALLVVPLIGALLIGVAVRPAKHPDTEEEYVDGRRVRAIALGTLLIEALLSAGMWWAFDPADPAWQFRVDFPWITDWGARFTLGVDGISLFMILLTTFIMPLALMGDWTSVRTKLRTHYILLLILTTGMVGVFVTLDLLLFYIFWEIMLVPMYFIIGMWGGERRTYASVKFFLYTMFGSLLMLLAIIWLWAGTGATSFAYEHILANFRHTGAATFWLFGAFFLAFAIKVPLFPFHTWLPDAHVEAPTTGSVILAAVMLKMGTYGFLRFALPLFPAAAMHPTVRAIILGLAVVSIVYGALVAMVQPDLKKLVAYSSVSHLGFVMLGIFALTTQSVQGALMVMVSHGISTGALFLMIGMLYERAHTREIAKFGGIARSVPMFSAFFLLVALSSIGLPGTNGFVGEFVTLLGAYQTAPLFVIIASTGVVFAAAYLLWGVQRVLFNPLRGEANATLVDLNRRELAVVGVFAVAILWLGLAPGPVLRRMEPAASRLVQQVERGAQLAAVPDTSTAVQP</sequence>
<accession>A0AA37VC41</accession>
<name>A0AA37VC41_9BACT</name>
<dbReference type="PANTHER" id="PTHR43507">
    <property type="entry name" value="NADH-UBIQUINONE OXIDOREDUCTASE CHAIN 4"/>
    <property type="match status" value="1"/>
</dbReference>
<dbReference type="GO" id="GO:0048039">
    <property type="term" value="F:ubiquinone binding"/>
    <property type="evidence" value="ECO:0007669"/>
    <property type="project" value="TreeGrafter"/>
</dbReference>
<evidence type="ECO:0000259" key="8">
    <source>
        <dbReference type="Pfam" id="PF00361"/>
    </source>
</evidence>
<feature type="transmembrane region" description="Helical" evidence="7">
    <location>
        <begin position="226"/>
        <end position="246"/>
    </location>
</feature>
<keyword evidence="4 7" id="KW-1133">Transmembrane helix</keyword>
<feature type="transmembrane region" description="Helical" evidence="7">
    <location>
        <begin position="470"/>
        <end position="490"/>
    </location>
</feature>
<dbReference type="InterPro" id="IPR001750">
    <property type="entry name" value="ND/Mrp_TM"/>
</dbReference>
<evidence type="ECO:0000256" key="7">
    <source>
        <dbReference type="SAM" id="Phobius"/>
    </source>
</evidence>
<dbReference type="RefSeq" id="WP_284351697.1">
    <property type="nucleotide sequence ID" value="NZ_BRXS01000006.1"/>
</dbReference>
<feature type="transmembrane region" description="Helical" evidence="7">
    <location>
        <begin position="429"/>
        <end position="449"/>
    </location>
</feature>
<dbReference type="Pfam" id="PF00361">
    <property type="entry name" value="Proton_antipo_M"/>
    <property type="match status" value="1"/>
</dbReference>
<dbReference type="PRINTS" id="PR01437">
    <property type="entry name" value="NUOXDRDTASE4"/>
</dbReference>
<dbReference type="EMBL" id="BRXS01000006">
    <property type="protein sequence ID" value="GLC27253.1"/>
    <property type="molecule type" value="Genomic_DNA"/>
</dbReference>
<dbReference type="GO" id="GO:0003954">
    <property type="term" value="F:NADH dehydrogenase activity"/>
    <property type="evidence" value="ECO:0007669"/>
    <property type="project" value="TreeGrafter"/>
</dbReference>
<dbReference type="GO" id="GO:0012505">
    <property type="term" value="C:endomembrane system"/>
    <property type="evidence" value="ECO:0007669"/>
    <property type="project" value="UniProtKB-SubCell"/>
</dbReference>
<evidence type="ECO:0000313" key="10">
    <source>
        <dbReference type="Proteomes" id="UP001161325"/>
    </source>
</evidence>
<dbReference type="PANTHER" id="PTHR43507:SF1">
    <property type="entry name" value="NADH-UBIQUINONE OXIDOREDUCTASE CHAIN 4"/>
    <property type="match status" value="1"/>
</dbReference>
<evidence type="ECO:0000256" key="5">
    <source>
        <dbReference type="ARBA" id="ARBA00023136"/>
    </source>
</evidence>
<keyword evidence="3 6" id="KW-0812">Transmembrane</keyword>
<evidence type="ECO:0000256" key="6">
    <source>
        <dbReference type="RuleBase" id="RU000320"/>
    </source>
</evidence>
<feature type="transmembrane region" description="Helical" evidence="7">
    <location>
        <begin position="351"/>
        <end position="375"/>
    </location>
</feature>
<dbReference type="GO" id="GO:0008137">
    <property type="term" value="F:NADH dehydrogenase (ubiquinone) activity"/>
    <property type="evidence" value="ECO:0007669"/>
    <property type="project" value="InterPro"/>
</dbReference>
<dbReference type="InterPro" id="IPR003918">
    <property type="entry name" value="NADH_UbQ_OxRdtase"/>
</dbReference>
<proteinExistence type="inferred from homology"/>
<feature type="domain" description="NADH:quinone oxidoreductase/Mrp antiporter transmembrane" evidence="8">
    <location>
        <begin position="152"/>
        <end position="442"/>
    </location>
</feature>
<feature type="transmembrane region" description="Helical" evidence="7">
    <location>
        <begin position="93"/>
        <end position="120"/>
    </location>
</feature>
<comment type="caution">
    <text evidence="9">The sequence shown here is derived from an EMBL/GenBank/DDBJ whole genome shotgun (WGS) entry which is preliminary data.</text>
</comment>
<reference evidence="9" key="1">
    <citation type="submission" date="2022-08" db="EMBL/GenBank/DDBJ databases">
        <title>Draft genome sequencing of Roseisolibacter agri AW1220.</title>
        <authorList>
            <person name="Tobiishi Y."/>
            <person name="Tonouchi A."/>
        </authorList>
    </citation>
    <scope>NUCLEOTIDE SEQUENCE</scope>
    <source>
        <strain evidence="9">AW1220</strain>
    </source>
</reference>
<evidence type="ECO:0000256" key="2">
    <source>
        <dbReference type="ARBA" id="ARBA00009025"/>
    </source>
</evidence>
<evidence type="ECO:0000313" key="9">
    <source>
        <dbReference type="EMBL" id="GLC27253.1"/>
    </source>
</evidence>
<dbReference type="NCBIfam" id="TIGR01972">
    <property type="entry name" value="NDH_I_M"/>
    <property type="match status" value="1"/>
</dbReference>
<comment type="similarity">
    <text evidence="2">Belongs to the complex I subunit 4 family.</text>
</comment>